<keyword evidence="5" id="KW-0472">Membrane</keyword>
<evidence type="ECO:0000256" key="3">
    <source>
        <dbReference type="ARBA" id="ARBA00022452"/>
    </source>
</evidence>
<dbReference type="InterPro" id="IPR039426">
    <property type="entry name" value="TonB-dep_rcpt-like"/>
</dbReference>
<dbReference type="GO" id="GO:0044718">
    <property type="term" value="P:siderophore transmembrane transport"/>
    <property type="evidence" value="ECO:0007669"/>
    <property type="project" value="TreeGrafter"/>
</dbReference>
<organism evidence="10 11">
    <name type="scientific">Alloacidobacterium dinghuense</name>
    <dbReference type="NCBI Taxonomy" id="2763107"/>
    <lineage>
        <taxon>Bacteria</taxon>
        <taxon>Pseudomonadati</taxon>
        <taxon>Acidobacteriota</taxon>
        <taxon>Terriglobia</taxon>
        <taxon>Terriglobales</taxon>
        <taxon>Acidobacteriaceae</taxon>
        <taxon>Alloacidobacterium</taxon>
    </lineage>
</organism>
<evidence type="ECO:0000313" key="10">
    <source>
        <dbReference type="EMBL" id="QNI30395.1"/>
    </source>
</evidence>
<dbReference type="InterPro" id="IPR036942">
    <property type="entry name" value="Beta-barrel_TonB_sf"/>
</dbReference>
<dbReference type="Pfam" id="PF25183">
    <property type="entry name" value="OMP_b-brl_4"/>
    <property type="match status" value="1"/>
</dbReference>
<keyword evidence="4" id="KW-0812">Transmembrane</keyword>
<evidence type="ECO:0000256" key="8">
    <source>
        <dbReference type="SAM" id="SignalP"/>
    </source>
</evidence>
<dbReference type="AlphaFoldDB" id="A0A7G8BCX5"/>
<comment type="subcellular location">
    <subcellularLocation>
        <location evidence="1">Cell outer membrane</location>
        <topology evidence="1">Multi-pass membrane protein</topology>
    </subcellularLocation>
</comment>
<dbReference type="PANTHER" id="PTHR30069:SF46">
    <property type="entry name" value="OAR PROTEIN"/>
    <property type="match status" value="1"/>
</dbReference>
<evidence type="ECO:0000256" key="2">
    <source>
        <dbReference type="ARBA" id="ARBA00022448"/>
    </source>
</evidence>
<feature type="region of interest" description="Disordered" evidence="7">
    <location>
        <begin position="163"/>
        <end position="198"/>
    </location>
</feature>
<keyword evidence="3" id="KW-1134">Transmembrane beta strand</keyword>
<feature type="chain" id="PRO_5028892175" evidence="8">
    <location>
        <begin position="23"/>
        <end position="1173"/>
    </location>
</feature>
<gene>
    <name evidence="10" type="ORF">H7849_14610</name>
</gene>
<dbReference type="Gene3D" id="2.60.40.1120">
    <property type="entry name" value="Carboxypeptidase-like, regulatory domain"/>
    <property type="match status" value="1"/>
</dbReference>
<reference evidence="10 11" key="1">
    <citation type="submission" date="2020-08" db="EMBL/GenBank/DDBJ databases">
        <title>Edaphobacter telluris sp. nov. and Acidobacterium dinghuensis sp. nov., two acidobacteria isolated from forest soil.</title>
        <authorList>
            <person name="Fu J."/>
            <person name="Qiu L."/>
        </authorList>
    </citation>
    <scope>NUCLEOTIDE SEQUENCE [LARGE SCALE GENOMIC DNA]</scope>
    <source>
        <strain evidence="10">4Y35</strain>
    </source>
</reference>
<dbReference type="Proteomes" id="UP000515312">
    <property type="component" value="Chromosome"/>
</dbReference>
<dbReference type="RefSeq" id="WP_186740267.1">
    <property type="nucleotide sequence ID" value="NZ_CP060394.1"/>
</dbReference>
<dbReference type="GO" id="GO:0009279">
    <property type="term" value="C:cell outer membrane"/>
    <property type="evidence" value="ECO:0007669"/>
    <property type="project" value="UniProtKB-SubCell"/>
</dbReference>
<keyword evidence="10" id="KW-0675">Receptor</keyword>
<evidence type="ECO:0000259" key="9">
    <source>
        <dbReference type="Pfam" id="PF25183"/>
    </source>
</evidence>
<sequence length="1173" mass="126179">MARFIRLGFLFGALLGAATTWAAITGSISGVVTDPTGAVMPGLTIIATQESTNVATTAVTDSKGFYSFPTLNVGVYDVSVKQAGFRDYLQTGVKIDANSALRIDIPMEIGAVTNTVSVKSDALQVETQSTQNGVVIDGQKITSVPLNGRSYIDLLKLQPGVSPYSHSSDSSTSGVGATQVSGDLDNGQQSVNGGRTGSNAFMVNGANAEEGVHNGAAMIPNLDSIAQFRIITNNFDAEYGNYSGGQINVVTKSGTNQYHGTAFDFLRNTVLDARNYYAPTRGVFIQNQFGGTVGGPIRKNKIFWFADYQGTRQILGQTQSYPVPSDADRTGDLTDQATALTGTVVGAGWANTLSQTLGYPVAQGENYYTPGCADTATCVFPNAVIPQSAWSPVAANTLKYLPTANGVVNNTPNFSTSAYNGTLSDDKGSGRIDIPTRIGAVFGYYFFDRFNTVNPYTQGVGVPGFAATNHGQTQMVNLGLTTTFNSSTVNDVRLAYLRDVNLNGQPTAGQGLGVTLASQGFVTPWSPAGGISAINPAYEGVANFIFNNFTFGIPQDALRQYNNTFQIIDNVTKILGTHTLQFGTNLHYNQINERNYDCYNGCFGFNGSETGLDFADFLIGAPNSFVQASQQLLDSRSKYYGFYAQDSWRTTRNLTLNYGLRWEAATPWYDTQNKLETVVPGEQSLSFPGAPLGLVVPLDPGIPRTLGPTKYTNFAPRIGFAWAPDLSNGFLGKVLGGPGKMSIRAGYGIFYSSIEDATGFVEVGDAPYGNYYSVSSTELATPFVDRPSGISAGQKFPFVFPPTNVSPKNPDTTFNWASATPIGGSDYYYYKNKVPYVQEWELSLQRQLGTATVLSVNYVGTVGRQLLTFEESNPGDQALCLQLSNPANVAPGTTTCGPFGEDTVYTTASGQTVEGTRPTFGINFNSNPYMKTAVSSSFHSLQVSLEHNEKYVNFLIGYTFEKSLDNGSDSFDATNPLNPAQTRALSSFDVPHNLVASFTVQLPFDHFIGGGDIAKRFTAGWELSGVATFAKGEPVTLNENDDNSLLGAFNANVDVPNYANNGSPLYINRNPRKGLPYFNPDHFVPETIGQVGNAMRRYFSGPGIDNYDLALLKSTNITENTKLQFRAEAFNVFNHAQFTNPNGLVNNTGQGGFGYVTGANDPRIMQIALKFLF</sequence>
<feature type="signal peptide" evidence="8">
    <location>
        <begin position="1"/>
        <end position="22"/>
    </location>
</feature>
<dbReference type="GO" id="GO:0015344">
    <property type="term" value="F:siderophore uptake transmembrane transporter activity"/>
    <property type="evidence" value="ECO:0007669"/>
    <property type="project" value="TreeGrafter"/>
</dbReference>
<evidence type="ECO:0000313" key="11">
    <source>
        <dbReference type="Proteomes" id="UP000515312"/>
    </source>
</evidence>
<feature type="compositionally biased region" description="Polar residues" evidence="7">
    <location>
        <begin position="174"/>
        <end position="198"/>
    </location>
</feature>
<keyword evidence="6" id="KW-0998">Cell outer membrane</keyword>
<evidence type="ECO:0000256" key="1">
    <source>
        <dbReference type="ARBA" id="ARBA00004571"/>
    </source>
</evidence>
<dbReference type="Gene3D" id="2.40.170.20">
    <property type="entry name" value="TonB-dependent receptor, beta-barrel domain"/>
    <property type="match status" value="1"/>
</dbReference>
<dbReference type="InterPro" id="IPR008969">
    <property type="entry name" value="CarboxyPept-like_regulatory"/>
</dbReference>
<evidence type="ECO:0000256" key="6">
    <source>
        <dbReference type="ARBA" id="ARBA00023237"/>
    </source>
</evidence>
<dbReference type="EMBL" id="CP060394">
    <property type="protein sequence ID" value="QNI30395.1"/>
    <property type="molecule type" value="Genomic_DNA"/>
</dbReference>
<evidence type="ECO:0000256" key="5">
    <source>
        <dbReference type="ARBA" id="ARBA00023136"/>
    </source>
</evidence>
<evidence type="ECO:0000256" key="7">
    <source>
        <dbReference type="SAM" id="MobiDB-lite"/>
    </source>
</evidence>
<dbReference type="SUPFAM" id="SSF56935">
    <property type="entry name" value="Porins"/>
    <property type="match status" value="1"/>
</dbReference>
<name>A0A7G8BCX5_9BACT</name>
<dbReference type="PANTHER" id="PTHR30069">
    <property type="entry name" value="TONB-DEPENDENT OUTER MEMBRANE RECEPTOR"/>
    <property type="match status" value="1"/>
</dbReference>
<dbReference type="SUPFAM" id="SSF49464">
    <property type="entry name" value="Carboxypeptidase regulatory domain-like"/>
    <property type="match status" value="1"/>
</dbReference>
<keyword evidence="2" id="KW-0813">Transport</keyword>
<keyword evidence="8" id="KW-0732">Signal</keyword>
<dbReference type="InterPro" id="IPR057601">
    <property type="entry name" value="Oar-like_b-barrel"/>
</dbReference>
<dbReference type="Pfam" id="PF13620">
    <property type="entry name" value="CarboxypepD_reg"/>
    <property type="match status" value="1"/>
</dbReference>
<evidence type="ECO:0000256" key="4">
    <source>
        <dbReference type="ARBA" id="ARBA00022692"/>
    </source>
</evidence>
<protein>
    <submittedName>
        <fullName evidence="10">TonB-dependent receptor</fullName>
    </submittedName>
</protein>
<accession>A0A7G8BCX5</accession>
<proteinExistence type="predicted"/>
<dbReference type="KEGG" id="adin:H7849_14610"/>
<keyword evidence="11" id="KW-1185">Reference proteome</keyword>
<feature type="compositionally biased region" description="Low complexity" evidence="7">
    <location>
        <begin position="163"/>
        <end position="173"/>
    </location>
</feature>
<feature type="domain" description="TonB-dependent transporter Oar-like beta-barrel" evidence="9">
    <location>
        <begin position="250"/>
        <end position="1166"/>
    </location>
</feature>